<evidence type="ECO:0000313" key="2">
    <source>
        <dbReference type="Proteomes" id="UP001324115"/>
    </source>
</evidence>
<proteinExistence type="predicted"/>
<sequence>MWTKDKSSSEVVHNAWQIEVKGFHSYKLARKQDATKREIRRWNKTSFGHVQERIKAFENRLAKIQNVDPSKENLEMEVALNLELDGWKTRNEIKWNKKSRELWIRAGDRNTKFFQLSTLKRRRRNNISEIKLDDGIWINNMESVWGKNPRPKG</sequence>
<gene>
    <name evidence="1" type="ORF">RGQ29_014952</name>
</gene>
<organism evidence="1 2">
    <name type="scientific">Quercus rubra</name>
    <name type="common">Northern red oak</name>
    <name type="synonym">Quercus borealis</name>
    <dbReference type="NCBI Taxonomy" id="3512"/>
    <lineage>
        <taxon>Eukaryota</taxon>
        <taxon>Viridiplantae</taxon>
        <taxon>Streptophyta</taxon>
        <taxon>Embryophyta</taxon>
        <taxon>Tracheophyta</taxon>
        <taxon>Spermatophyta</taxon>
        <taxon>Magnoliopsida</taxon>
        <taxon>eudicotyledons</taxon>
        <taxon>Gunneridae</taxon>
        <taxon>Pentapetalae</taxon>
        <taxon>rosids</taxon>
        <taxon>fabids</taxon>
        <taxon>Fagales</taxon>
        <taxon>Fagaceae</taxon>
        <taxon>Quercus</taxon>
    </lineage>
</organism>
<evidence type="ECO:0000313" key="1">
    <source>
        <dbReference type="EMBL" id="KAK4597170.1"/>
    </source>
</evidence>
<accession>A0AAN7FVQ2</accession>
<comment type="caution">
    <text evidence="1">The sequence shown here is derived from an EMBL/GenBank/DDBJ whole genome shotgun (WGS) entry which is preliminary data.</text>
</comment>
<keyword evidence="2" id="KW-1185">Reference proteome</keyword>
<dbReference type="AlphaFoldDB" id="A0AAN7FVQ2"/>
<dbReference type="EMBL" id="JAXUIC010000003">
    <property type="protein sequence ID" value="KAK4597170.1"/>
    <property type="molecule type" value="Genomic_DNA"/>
</dbReference>
<reference evidence="1 2" key="1">
    <citation type="journal article" date="2023" name="G3 (Bethesda)">
        <title>A haplotype-resolved chromosome-scale genome for Quercus rubra L. provides insights into the genetics of adaptive traits for red oak species.</title>
        <authorList>
            <person name="Kapoor B."/>
            <person name="Jenkins J."/>
            <person name="Schmutz J."/>
            <person name="Zhebentyayeva T."/>
            <person name="Kuelheim C."/>
            <person name="Coggeshall M."/>
            <person name="Heim C."/>
            <person name="Lasky J.R."/>
            <person name="Leites L."/>
            <person name="Islam-Faridi N."/>
            <person name="Romero-Severson J."/>
            <person name="DeLeo V.L."/>
            <person name="Lucas S.M."/>
            <person name="Lazic D."/>
            <person name="Gailing O."/>
            <person name="Carlson J."/>
            <person name="Staton M."/>
        </authorList>
    </citation>
    <scope>NUCLEOTIDE SEQUENCE [LARGE SCALE GENOMIC DNA]</scope>
    <source>
        <strain evidence="1">Pseudo-F2</strain>
    </source>
</reference>
<protein>
    <submittedName>
        <fullName evidence="1">Uncharacterized protein</fullName>
    </submittedName>
</protein>
<dbReference type="Proteomes" id="UP001324115">
    <property type="component" value="Unassembled WGS sequence"/>
</dbReference>
<name>A0AAN7FVQ2_QUERU</name>